<dbReference type="PANTHER" id="PTHR23023">
    <property type="entry name" value="DIMETHYLANILINE MONOOXYGENASE"/>
    <property type="match status" value="1"/>
</dbReference>
<reference evidence="5" key="1">
    <citation type="submission" date="2022-11" db="EMBL/GenBank/DDBJ databases">
        <authorList>
            <person name="Scott C."/>
            <person name="Bruce N."/>
        </authorList>
    </citation>
    <scope>NUCLEOTIDE SEQUENCE</scope>
</reference>
<sequence>MAIKRVAVIGAGPAGAITDRGRRQAPVISSLSDLASRTADKPLAIPAQLPAQTPKVEQPRFAESSIYPYLETNVHSIPMEFSQEPLPAERSQRSIAVHGADTPFRHWSVMQRYIQGLVQRRGYEDFVSYDTTVELAEKVGGEWKLTLRKGHYRGRDQFKGKRVVVVGASVSAADISFDLTSVAKHPVESVVIGHTANGYFGDEAFNHPAIRKRPTISHVEGRTVHFIDGASVADVDHVIFGTGYSWTLPFLPSVQVRNNRVPGLYQHVVYRADPTLFFVGAVAAGLTFKVYEWQAVLAARVLAGRATLPPEHEQRAWEEARIAARGDGVKFTLVFPDFEEYFETLRALAGPGAEGVGRKLPPFRREWFRAFLEGHERRKEMWRRENEKARALSAKL</sequence>
<dbReference type="InterPro" id="IPR036188">
    <property type="entry name" value="FAD/NAD-bd_sf"/>
</dbReference>
<dbReference type="InterPro" id="IPR050346">
    <property type="entry name" value="FMO-like"/>
</dbReference>
<dbReference type="PRINTS" id="PR00469">
    <property type="entry name" value="PNDRDTASEII"/>
</dbReference>
<dbReference type="Gene3D" id="3.50.50.60">
    <property type="entry name" value="FAD/NAD(P)-binding domain"/>
    <property type="match status" value="3"/>
</dbReference>
<dbReference type="GO" id="GO:0050661">
    <property type="term" value="F:NADP binding"/>
    <property type="evidence" value="ECO:0007669"/>
    <property type="project" value="InterPro"/>
</dbReference>
<comment type="similarity">
    <text evidence="1">Belongs to the FMO family.</text>
</comment>
<proteinExistence type="inferred from homology"/>
<name>A0A9P1H8B2_9PEZI</name>
<keyword evidence="6" id="KW-1185">Reference proteome</keyword>
<keyword evidence="3" id="KW-0274">FAD</keyword>
<dbReference type="Proteomes" id="UP000838763">
    <property type="component" value="Unassembled WGS sequence"/>
</dbReference>
<evidence type="ECO:0000256" key="1">
    <source>
        <dbReference type="ARBA" id="ARBA00009183"/>
    </source>
</evidence>
<comment type="caution">
    <text evidence="5">The sequence shown here is derived from an EMBL/GenBank/DDBJ whole genome shotgun (WGS) entry which is preliminary data.</text>
</comment>
<dbReference type="EMBL" id="CALLCH030000017">
    <property type="protein sequence ID" value="CAI4217791.1"/>
    <property type="molecule type" value="Genomic_DNA"/>
</dbReference>
<evidence type="ECO:0000256" key="4">
    <source>
        <dbReference type="ARBA" id="ARBA00023002"/>
    </source>
</evidence>
<dbReference type="GO" id="GO:0050660">
    <property type="term" value="F:flavin adenine dinucleotide binding"/>
    <property type="evidence" value="ECO:0007669"/>
    <property type="project" value="InterPro"/>
</dbReference>
<keyword evidence="4" id="KW-0560">Oxidoreductase</keyword>
<evidence type="ECO:0008006" key="7">
    <source>
        <dbReference type="Google" id="ProtNLM"/>
    </source>
</evidence>
<evidence type="ECO:0000256" key="3">
    <source>
        <dbReference type="ARBA" id="ARBA00022827"/>
    </source>
</evidence>
<dbReference type="AlphaFoldDB" id="A0A9P1H8B2"/>
<evidence type="ECO:0000256" key="2">
    <source>
        <dbReference type="ARBA" id="ARBA00022630"/>
    </source>
</evidence>
<organism evidence="5 6">
    <name type="scientific">Parascedosporium putredinis</name>
    <dbReference type="NCBI Taxonomy" id="1442378"/>
    <lineage>
        <taxon>Eukaryota</taxon>
        <taxon>Fungi</taxon>
        <taxon>Dikarya</taxon>
        <taxon>Ascomycota</taxon>
        <taxon>Pezizomycotina</taxon>
        <taxon>Sordariomycetes</taxon>
        <taxon>Hypocreomycetidae</taxon>
        <taxon>Microascales</taxon>
        <taxon>Microascaceae</taxon>
        <taxon>Parascedosporium</taxon>
    </lineage>
</organism>
<dbReference type="Pfam" id="PF00743">
    <property type="entry name" value="FMO-like"/>
    <property type="match status" value="1"/>
</dbReference>
<protein>
    <recommendedName>
        <fullName evidence="7">Thiol-specific monooxygenase</fullName>
    </recommendedName>
</protein>
<dbReference type="InterPro" id="IPR020946">
    <property type="entry name" value="Flavin_mOase-like"/>
</dbReference>
<dbReference type="SUPFAM" id="SSF51905">
    <property type="entry name" value="FAD/NAD(P)-binding domain"/>
    <property type="match status" value="3"/>
</dbReference>
<gene>
    <name evidence="5" type="ORF">PPNO1_LOCUS7393</name>
</gene>
<evidence type="ECO:0000313" key="6">
    <source>
        <dbReference type="Proteomes" id="UP000838763"/>
    </source>
</evidence>
<dbReference type="OrthoDB" id="66881at2759"/>
<accession>A0A9P1H8B2</accession>
<keyword evidence="2" id="KW-0285">Flavoprotein</keyword>
<dbReference type="GO" id="GO:0004499">
    <property type="term" value="F:N,N-dimethylaniline monooxygenase activity"/>
    <property type="evidence" value="ECO:0007669"/>
    <property type="project" value="InterPro"/>
</dbReference>
<evidence type="ECO:0000313" key="5">
    <source>
        <dbReference type="EMBL" id="CAI4217791.1"/>
    </source>
</evidence>